<proteinExistence type="predicted"/>
<accession>A0A183IUR5</accession>
<reference evidence="1 2" key="2">
    <citation type="submission" date="2018-11" db="EMBL/GenBank/DDBJ databases">
        <authorList>
            <consortium name="Pathogen Informatics"/>
        </authorList>
    </citation>
    <scope>NUCLEOTIDE SEQUENCE [LARGE SCALE GENOMIC DNA]</scope>
</reference>
<evidence type="ECO:0000313" key="3">
    <source>
        <dbReference type="WBParaSite" id="SBAD_0000763601-mRNA-1"/>
    </source>
</evidence>
<gene>
    <name evidence="1" type="ORF">SBAD_LOCUS7362</name>
</gene>
<evidence type="ECO:0000313" key="2">
    <source>
        <dbReference type="Proteomes" id="UP000270296"/>
    </source>
</evidence>
<dbReference type="EMBL" id="UZAM01010558">
    <property type="protein sequence ID" value="VDP12839.1"/>
    <property type="molecule type" value="Genomic_DNA"/>
</dbReference>
<name>A0A183IUR5_9BILA</name>
<dbReference type="AlphaFoldDB" id="A0A183IUR5"/>
<reference evidence="3" key="1">
    <citation type="submission" date="2016-06" db="UniProtKB">
        <authorList>
            <consortium name="WormBaseParasite"/>
        </authorList>
    </citation>
    <scope>IDENTIFICATION</scope>
</reference>
<evidence type="ECO:0000313" key="1">
    <source>
        <dbReference type="EMBL" id="VDP12839.1"/>
    </source>
</evidence>
<dbReference type="WBParaSite" id="SBAD_0000763601-mRNA-1">
    <property type="protein sequence ID" value="SBAD_0000763601-mRNA-1"/>
    <property type="gene ID" value="SBAD_0000763601"/>
</dbReference>
<sequence length="123" mass="14073">MSSSSSKKQQPLTPGMQAKSNAWINVLEHQFLRKLGLTARPRPQRPVRVPDKLKTLYGQLSSFDADSGHWTTKTSAPMWSSARTFEPEGTYALRVRFLVQHFLRVRPVVHCMHHCAQPSINYK</sequence>
<organism evidence="3">
    <name type="scientific">Soboliphyme baturini</name>
    <dbReference type="NCBI Taxonomy" id="241478"/>
    <lineage>
        <taxon>Eukaryota</taxon>
        <taxon>Metazoa</taxon>
        <taxon>Ecdysozoa</taxon>
        <taxon>Nematoda</taxon>
        <taxon>Enoplea</taxon>
        <taxon>Dorylaimia</taxon>
        <taxon>Dioctophymatida</taxon>
        <taxon>Dioctophymatoidea</taxon>
        <taxon>Soboliphymatidae</taxon>
        <taxon>Soboliphyme</taxon>
    </lineage>
</organism>
<keyword evidence="2" id="KW-1185">Reference proteome</keyword>
<protein>
    <submittedName>
        <fullName evidence="3">TGFb_propeptide domain-containing protein</fullName>
    </submittedName>
</protein>
<dbReference type="Proteomes" id="UP000270296">
    <property type="component" value="Unassembled WGS sequence"/>
</dbReference>